<evidence type="ECO:0000256" key="1">
    <source>
        <dbReference type="SAM" id="MobiDB-lite"/>
    </source>
</evidence>
<keyword evidence="2" id="KW-0732">Signal</keyword>
<comment type="caution">
    <text evidence="3">The sequence shown here is derived from an EMBL/GenBank/DDBJ whole genome shotgun (WGS) entry which is preliminary data.</text>
</comment>
<feature type="chain" id="PRO_5047345907" description="Lipoprotein" evidence="2">
    <location>
        <begin position="35"/>
        <end position="218"/>
    </location>
</feature>
<dbReference type="RefSeq" id="WP_240483656.1">
    <property type="nucleotide sequence ID" value="NZ_JBIRWE010000013.1"/>
</dbReference>
<organism evidence="3 4">
    <name type="scientific">Streptomyces pathocidini</name>
    <dbReference type="NCBI Taxonomy" id="1650571"/>
    <lineage>
        <taxon>Bacteria</taxon>
        <taxon>Bacillati</taxon>
        <taxon>Actinomycetota</taxon>
        <taxon>Actinomycetes</taxon>
        <taxon>Kitasatosporales</taxon>
        <taxon>Streptomycetaceae</taxon>
        <taxon>Streptomyces</taxon>
    </lineage>
</organism>
<feature type="region of interest" description="Disordered" evidence="1">
    <location>
        <begin position="44"/>
        <end position="64"/>
    </location>
</feature>
<gene>
    <name evidence="3" type="ORF">ACH429_23585</name>
</gene>
<accession>A0ABW7UWT2</accession>
<feature type="signal peptide" evidence="2">
    <location>
        <begin position="1"/>
        <end position="34"/>
    </location>
</feature>
<name>A0ABW7UWT2_9ACTN</name>
<evidence type="ECO:0000313" key="4">
    <source>
        <dbReference type="Proteomes" id="UP001611548"/>
    </source>
</evidence>
<protein>
    <recommendedName>
        <fullName evidence="5">Lipoprotein</fullName>
    </recommendedName>
</protein>
<reference evidence="3 4" key="1">
    <citation type="submission" date="2024-10" db="EMBL/GenBank/DDBJ databases">
        <title>The Natural Products Discovery Center: Release of the First 8490 Sequenced Strains for Exploring Actinobacteria Biosynthetic Diversity.</title>
        <authorList>
            <person name="Kalkreuter E."/>
            <person name="Kautsar S.A."/>
            <person name="Yang D."/>
            <person name="Bader C.D."/>
            <person name="Teijaro C.N."/>
            <person name="Fluegel L."/>
            <person name="Davis C.M."/>
            <person name="Simpson J.R."/>
            <person name="Lauterbach L."/>
            <person name="Steele A.D."/>
            <person name="Gui C."/>
            <person name="Meng S."/>
            <person name="Li G."/>
            <person name="Viehrig K."/>
            <person name="Ye F."/>
            <person name="Su P."/>
            <person name="Kiefer A.F."/>
            <person name="Nichols A."/>
            <person name="Cepeda A.J."/>
            <person name="Yan W."/>
            <person name="Fan B."/>
            <person name="Jiang Y."/>
            <person name="Adhikari A."/>
            <person name="Zheng C.-J."/>
            <person name="Schuster L."/>
            <person name="Cowan T.M."/>
            <person name="Smanski M.J."/>
            <person name="Chevrette M.G."/>
            <person name="De Carvalho L.P.S."/>
            <person name="Shen B."/>
        </authorList>
    </citation>
    <scope>NUCLEOTIDE SEQUENCE [LARGE SCALE GENOMIC DNA]</scope>
    <source>
        <strain evidence="3 4">NPDC020327</strain>
    </source>
</reference>
<proteinExistence type="predicted"/>
<evidence type="ECO:0008006" key="5">
    <source>
        <dbReference type="Google" id="ProtNLM"/>
    </source>
</evidence>
<keyword evidence="4" id="KW-1185">Reference proteome</keyword>
<evidence type="ECO:0000256" key="2">
    <source>
        <dbReference type="SAM" id="SignalP"/>
    </source>
</evidence>
<sequence>MTRRSTPSAARRRAPATTQRCAAVAATMAVGVLAAAGCGIRGTSVPVDAGPAPSRASCEAPRSGAADHSEAVPIRVYLVCNTQLVPVDRALRMPEGRFSSDRLGLARALLDELRAEPSGPEQDAGFDSDVPASLEVSPAREGDPAATLRLNRLPDELPSYALGQLVCTYAETPLAAAEAAVLLGGPADDEPRRYRCTESLRAHPDVAQTPEMARTPDA</sequence>
<evidence type="ECO:0000313" key="3">
    <source>
        <dbReference type="EMBL" id="MFI1967060.1"/>
    </source>
</evidence>
<dbReference type="Proteomes" id="UP001611548">
    <property type="component" value="Unassembled WGS sequence"/>
</dbReference>
<dbReference type="EMBL" id="JBIRWE010000013">
    <property type="protein sequence ID" value="MFI1967060.1"/>
    <property type="molecule type" value="Genomic_DNA"/>
</dbReference>